<dbReference type="InterPro" id="IPR016024">
    <property type="entry name" value="ARM-type_fold"/>
</dbReference>
<name>X0WHD5_9ZZZZ</name>
<feature type="non-terminal residue" evidence="1">
    <location>
        <position position="1"/>
    </location>
</feature>
<protein>
    <recommendedName>
        <fullName evidence="2">HEAT repeat domain-containing protein</fullName>
    </recommendedName>
</protein>
<dbReference type="EMBL" id="BARS01049196">
    <property type="protein sequence ID" value="GAG30369.1"/>
    <property type="molecule type" value="Genomic_DNA"/>
</dbReference>
<organism evidence="1">
    <name type="scientific">marine sediment metagenome</name>
    <dbReference type="NCBI Taxonomy" id="412755"/>
    <lineage>
        <taxon>unclassified sequences</taxon>
        <taxon>metagenomes</taxon>
        <taxon>ecological metagenomes</taxon>
    </lineage>
</organism>
<dbReference type="Gene3D" id="1.25.10.10">
    <property type="entry name" value="Leucine-rich Repeat Variant"/>
    <property type="match status" value="1"/>
</dbReference>
<dbReference type="InterPro" id="IPR011989">
    <property type="entry name" value="ARM-like"/>
</dbReference>
<gene>
    <name evidence="1" type="ORF">S01H1_73615</name>
</gene>
<proteinExistence type="predicted"/>
<dbReference type="SUPFAM" id="SSF48371">
    <property type="entry name" value="ARM repeat"/>
    <property type="match status" value="1"/>
</dbReference>
<comment type="caution">
    <text evidence="1">The sequence shown here is derived from an EMBL/GenBank/DDBJ whole genome shotgun (WGS) entry which is preliminary data.</text>
</comment>
<dbReference type="AlphaFoldDB" id="X0WHD5"/>
<sequence>KEAVEVRCAAAMGLGLTARTANLKLLQAASRTVDTQQDVLVGYVLLARGMLGDRNILGPAKALLSSDRTDMGGILGRRAAVLGLGLIGTREAVPILMAAWHLNYYVNHEVALSFSLCRVHNVAEPLVKLLNDKIGAEDFAAYCLGELFLADRPGRLTRLIRNGNYMMKNERLMPYQRMANEFLYRYLIAAFGKEWR</sequence>
<dbReference type="InterPro" id="IPR004155">
    <property type="entry name" value="PBS_lyase_HEAT"/>
</dbReference>
<evidence type="ECO:0008006" key="2">
    <source>
        <dbReference type="Google" id="ProtNLM"/>
    </source>
</evidence>
<evidence type="ECO:0000313" key="1">
    <source>
        <dbReference type="EMBL" id="GAG30369.1"/>
    </source>
</evidence>
<reference evidence="1" key="1">
    <citation type="journal article" date="2014" name="Front. Microbiol.">
        <title>High frequency of phylogenetically diverse reductive dehalogenase-homologous genes in deep subseafloor sedimentary metagenomes.</title>
        <authorList>
            <person name="Kawai M."/>
            <person name="Futagami T."/>
            <person name="Toyoda A."/>
            <person name="Takaki Y."/>
            <person name="Nishi S."/>
            <person name="Hori S."/>
            <person name="Arai W."/>
            <person name="Tsubouchi T."/>
            <person name="Morono Y."/>
            <person name="Uchiyama I."/>
            <person name="Ito T."/>
            <person name="Fujiyama A."/>
            <person name="Inagaki F."/>
            <person name="Takami H."/>
        </authorList>
    </citation>
    <scope>NUCLEOTIDE SEQUENCE</scope>
    <source>
        <strain evidence="1">Expedition CK06-06</strain>
    </source>
</reference>
<dbReference type="Pfam" id="PF03130">
    <property type="entry name" value="HEAT_PBS"/>
    <property type="match status" value="1"/>
</dbReference>
<accession>X0WHD5</accession>